<proteinExistence type="predicted"/>
<dbReference type="InterPro" id="IPR048000">
    <property type="entry name" value="TnsA-like"/>
</dbReference>
<protein>
    <submittedName>
        <fullName evidence="1">TnsA-like heteromeric transposase endonuclease subunit</fullName>
    </submittedName>
</protein>
<keyword evidence="1" id="KW-0540">Nuclease</keyword>
<accession>A0A4Z0KFS0</accession>
<dbReference type="AlphaFoldDB" id="A0A4Z0KFS0"/>
<name>A0A4Z0KFS0_BREAU</name>
<dbReference type="GO" id="GO:0004519">
    <property type="term" value="F:endonuclease activity"/>
    <property type="evidence" value="ECO:0007669"/>
    <property type="project" value="UniProtKB-KW"/>
</dbReference>
<sequence>MATKTLFDTELMYLTEEGTSVATTVGAVDMTQLSRGLPVRSPRSYARQRHYPGLFWSATTGGHIPYESRLELDRLWVADFDPRVAWISGQPMWLSGRDGNAIRRHVPDFLLTAPDGRLTVVDVKPAEFVSRPKVAVVFAWTRQVCEAAGWRYEVWSGEDPRRLANIKALGATRRLQMFGPGDIQEFDGAGGMSFINRYRAWTVANEVGLDAPLGTYQCVGTTFEEITDDVGC</sequence>
<organism evidence="1 2">
    <name type="scientific">Brevibacterium aurantiacum</name>
    <dbReference type="NCBI Taxonomy" id="273384"/>
    <lineage>
        <taxon>Bacteria</taxon>
        <taxon>Bacillati</taxon>
        <taxon>Actinomycetota</taxon>
        <taxon>Actinomycetes</taxon>
        <taxon>Micrococcales</taxon>
        <taxon>Brevibacteriaceae</taxon>
        <taxon>Brevibacterium</taxon>
    </lineage>
</organism>
<keyword evidence="1" id="KW-0255">Endonuclease</keyword>
<evidence type="ECO:0000313" key="1">
    <source>
        <dbReference type="EMBL" id="TGD36783.1"/>
    </source>
</evidence>
<comment type="caution">
    <text evidence="1">The sequence shown here is derived from an EMBL/GenBank/DDBJ whole genome shotgun (WGS) entry which is preliminary data.</text>
</comment>
<keyword evidence="1" id="KW-0378">Hydrolase</keyword>
<dbReference type="Proteomes" id="UP000297736">
    <property type="component" value="Unassembled WGS sequence"/>
</dbReference>
<dbReference type="NCBIfam" id="NF033179">
    <property type="entry name" value="TnsA_like_Actin"/>
    <property type="match status" value="1"/>
</dbReference>
<dbReference type="RefSeq" id="WP_135448370.1">
    <property type="nucleotide sequence ID" value="NZ_RHFF01000024.1"/>
</dbReference>
<evidence type="ECO:0000313" key="2">
    <source>
        <dbReference type="Proteomes" id="UP000297736"/>
    </source>
</evidence>
<dbReference type="EMBL" id="RHFF01000024">
    <property type="protein sequence ID" value="TGD36783.1"/>
    <property type="molecule type" value="Genomic_DNA"/>
</dbReference>
<gene>
    <name evidence="1" type="ORF">EB834_18515</name>
</gene>
<reference evidence="1 2" key="1">
    <citation type="submission" date="2018-10" db="EMBL/GenBank/DDBJ databases">
        <title>Brevibacterium genomes from Austrain hard cheese rinds.</title>
        <authorList>
            <person name="Anast J.M."/>
            <person name="Dzieciol M."/>
            <person name="Schultz D.L."/>
            <person name="Mann E."/>
            <person name="Wagner M."/>
            <person name="Schmitz-Esser S."/>
        </authorList>
    </citation>
    <scope>NUCLEOTIDE SEQUENCE [LARGE SCALE GENOMIC DNA]</scope>
    <source>
        <strain evidence="1 2">L261</strain>
    </source>
</reference>